<reference evidence="1 2" key="1">
    <citation type="journal article" date="2018" name="Environ. Microbiol.">
        <title>Isolation and genomic characterization of Novimethylophilus kurashikiensis gen. nov. sp. nov., a new lanthanide-dependent methylotrophic species of Methylophilaceae.</title>
        <authorList>
            <person name="Lv H."/>
            <person name="Sahin N."/>
            <person name="Tani A."/>
        </authorList>
    </citation>
    <scope>NUCLEOTIDE SEQUENCE [LARGE SCALE GENOMIC DNA]</scope>
    <source>
        <strain evidence="1 2">La2-4</strain>
    </source>
</reference>
<evidence type="ECO:0000313" key="2">
    <source>
        <dbReference type="Proteomes" id="UP000245081"/>
    </source>
</evidence>
<accession>A0A2R5F990</accession>
<dbReference type="RefSeq" id="WP_109015998.1">
    <property type="nucleotide sequence ID" value="NZ_BDOQ01000010.1"/>
</dbReference>
<proteinExistence type="predicted"/>
<evidence type="ECO:0000313" key="1">
    <source>
        <dbReference type="EMBL" id="GBG14812.1"/>
    </source>
</evidence>
<comment type="caution">
    <text evidence="1">The sequence shown here is derived from an EMBL/GenBank/DDBJ whole genome shotgun (WGS) entry which is preliminary data.</text>
</comment>
<keyword evidence="2" id="KW-1185">Reference proteome</keyword>
<protein>
    <submittedName>
        <fullName evidence="1">Secretin</fullName>
    </submittedName>
</protein>
<name>A0A2R5F990_9PROT</name>
<dbReference type="AlphaFoldDB" id="A0A2R5F990"/>
<sequence length="150" mass="16856">MTTEQLTADQKVEKLLAAVAVQRKEVDALDAQTKRPWETNCSFKLEWAAVPVNLQTAPLTMVLSLTAELVMRRSASAEAARILGLEDATITLSGFSYEAWEADFKKRVAIIRLQEKRKKLDDVEARLNQLVSPEKRREMELAAVEAELLS</sequence>
<dbReference type="Proteomes" id="UP000245081">
    <property type="component" value="Unassembled WGS sequence"/>
</dbReference>
<gene>
    <name evidence="1" type="ORF">NMK_2413</name>
</gene>
<organism evidence="1 2">
    <name type="scientific">Novimethylophilus kurashikiensis</name>
    <dbReference type="NCBI Taxonomy" id="1825523"/>
    <lineage>
        <taxon>Bacteria</taxon>
        <taxon>Pseudomonadati</taxon>
        <taxon>Pseudomonadota</taxon>
        <taxon>Betaproteobacteria</taxon>
        <taxon>Nitrosomonadales</taxon>
        <taxon>Methylophilaceae</taxon>
        <taxon>Novimethylophilus</taxon>
    </lineage>
</organism>
<dbReference type="EMBL" id="BDOQ01000010">
    <property type="protein sequence ID" value="GBG14812.1"/>
    <property type="molecule type" value="Genomic_DNA"/>
</dbReference>